<organism evidence="1 2">
    <name type="scientific">Pseudocercospora fuligena</name>
    <dbReference type="NCBI Taxonomy" id="685502"/>
    <lineage>
        <taxon>Eukaryota</taxon>
        <taxon>Fungi</taxon>
        <taxon>Dikarya</taxon>
        <taxon>Ascomycota</taxon>
        <taxon>Pezizomycotina</taxon>
        <taxon>Dothideomycetes</taxon>
        <taxon>Dothideomycetidae</taxon>
        <taxon>Mycosphaerellales</taxon>
        <taxon>Mycosphaerellaceae</taxon>
        <taxon>Pseudocercospora</taxon>
    </lineage>
</organism>
<reference evidence="1" key="1">
    <citation type="submission" date="2020-04" db="EMBL/GenBank/DDBJ databases">
        <title>Draft genome resource of the tomato pathogen Pseudocercospora fuligena.</title>
        <authorList>
            <person name="Zaccaron A."/>
        </authorList>
    </citation>
    <scope>NUCLEOTIDE SEQUENCE</scope>
    <source>
        <strain evidence="1">PF001</strain>
    </source>
</reference>
<dbReference type="AlphaFoldDB" id="A0A8H6VK24"/>
<comment type="caution">
    <text evidence="1">The sequence shown here is derived from an EMBL/GenBank/DDBJ whole genome shotgun (WGS) entry which is preliminary data.</text>
</comment>
<dbReference type="Proteomes" id="UP000660729">
    <property type="component" value="Unassembled WGS sequence"/>
</dbReference>
<proteinExistence type="predicted"/>
<name>A0A8H6VK24_9PEZI</name>
<sequence>MSLWKVNKNKTKKHNQPIEIFQGEQRDYINQETGHEIRPSSLATIVLGVCIPKVINPLILDILPDLSDQLMPPSLVNRMLRESPGWGIQPERVHFRLDIRALSSNTAQAMFVSQPPTKCLLMRCSNAFCRQGKDMEVKNPHGIQIANLVKAWEEHEADHEAYQPQGTWLHILENCEGPHPVELELLDGLAITQAEQEIVEHGNQKATSMAHANPFAYRRAYPRSCAPFENQKVVPTPLTCSPCVDGTMKFIRD</sequence>
<protein>
    <submittedName>
        <fullName evidence="1">Uncharacterized protein</fullName>
    </submittedName>
</protein>
<evidence type="ECO:0000313" key="1">
    <source>
        <dbReference type="EMBL" id="KAF7193302.1"/>
    </source>
</evidence>
<accession>A0A8H6VK24</accession>
<evidence type="ECO:0000313" key="2">
    <source>
        <dbReference type="Proteomes" id="UP000660729"/>
    </source>
</evidence>
<gene>
    <name evidence="1" type="ORF">HII31_05396</name>
</gene>
<dbReference type="EMBL" id="JABCIY010000090">
    <property type="protein sequence ID" value="KAF7193302.1"/>
    <property type="molecule type" value="Genomic_DNA"/>
</dbReference>
<keyword evidence="2" id="KW-1185">Reference proteome</keyword>